<keyword evidence="13" id="KW-1185">Reference proteome</keyword>
<name>A0ABV3N527_9GAMM</name>
<proteinExistence type="inferred from homology"/>
<evidence type="ECO:0000256" key="6">
    <source>
        <dbReference type="ARBA" id="ARBA00022692"/>
    </source>
</evidence>
<dbReference type="SUPFAM" id="SSF141729">
    <property type="entry name" value="FimD N-terminal domain-like"/>
    <property type="match status" value="1"/>
</dbReference>
<dbReference type="InterPro" id="IPR025885">
    <property type="entry name" value="PapC_N"/>
</dbReference>
<keyword evidence="4" id="KW-1134">Transmembrane beta strand</keyword>
<reference evidence="12 13" key="1">
    <citation type="submission" date="2024-07" db="EMBL/GenBank/DDBJ databases">
        <authorList>
            <person name="Dulla G.F.J."/>
            <person name="Delorm J.G."/>
        </authorList>
    </citation>
    <scope>NUCLEOTIDE SEQUENCE [LARGE SCALE GENOMIC DNA]</scope>
    <source>
        <strain evidence="12 13">JGD 233</strain>
    </source>
</reference>
<dbReference type="EMBL" id="JBFKZN010000009">
    <property type="protein sequence ID" value="MEW5290853.1"/>
    <property type="molecule type" value="Genomic_DNA"/>
</dbReference>
<keyword evidence="9" id="KW-0998">Cell outer membrane</keyword>
<dbReference type="Gene3D" id="2.60.40.2610">
    <property type="entry name" value="Outer membrane usher protein FimD, plug domain"/>
    <property type="match status" value="1"/>
</dbReference>
<dbReference type="RefSeq" id="WP_367168197.1">
    <property type="nucleotide sequence ID" value="NZ_JBFKZN010000009.1"/>
</dbReference>
<dbReference type="Gene3D" id="2.60.40.3110">
    <property type="match status" value="1"/>
</dbReference>
<evidence type="ECO:0000256" key="7">
    <source>
        <dbReference type="ARBA" id="ARBA00022729"/>
    </source>
</evidence>
<evidence type="ECO:0000256" key="2">
    <source>
        <dbReference type="ARBA" id="ARBA00008064"/>
    </source>
</evidence>
<dbReference type="PANTHER" id="PTHR30451:SF21">
    <property type="entry name" value="FIMBRIAL USHER DOMAIN-CONTAINING PROTEIN YDET-RELATED"/>
    <property type="match status" value="1"/>
</dbReference>
<comment type="caution">
    <text evidence="12">The sequence shown here is derived from an EMBL/GenBank/DDBJ whole genome shotgun (WGS) entry which is preliminary data.</text>
</comment>
<dbReference type="Pfam" id="PF13954">
    <property type="entry name" value="PapC_N"/>
    <property type="match status" value="1"/>
</dbReference>
<evidence type="ECO:0000256" key="3">
    <source>
        <dbReference type="ARBA" id="ARBA00022448"/>
    </source>
</evidence>
<evidence type="ECO:0000256" key="10">
    <source>
        <dbReference type="SAM" id="SignalP"/>
    </source>
</evidence>
<comment type="subcellular location">
    <subcellularLocation>
        <location evidence="1">Cell outer membrane</location>
        <topology evidence="1">Multi-pass membrane protein</topology>
    </subcellularLocation>
</comment>
<evidence type="ECO:0000256" key="4">
    <source>
        <dbReference type="ARBA" id="ARBA00022452"/>
    </source>
</evidence>
<feature type="chain" id="PRO_5046908334" evidence="10">
    <location>
        <begin position="22"/>
        <end position="715"/>
    </location>
</feature>
<evidence type="ECO:0000256" key="5">
    <source>
        <dbReference type="ARBA" id="ARBA00022558"/>
    </source>
</evidence>
<dbReference type="InterPro" id="IPR037224">
    <property type="entry name" value="PapC_N_sf"/>
</dbReference>
<evidence type="ECO:0000256" key="9">
    <source>
        <dbReference type="ARBA" id="ARBA00023237"/>
    </source>
</evidence>
<keyword evidence="5" id="KW-1029">Fimbrium biogenesis</keyword>
<keyword evidence="3" id="KW-0813">Transport</keyword>
<dbReference type="Gene3D" id="3.10.20.410">
    <property type="match status" value="1"/>
</dbReference>
<dbReference type="InterPro" id="IPR042186">
    <property type="entry name" value="FimD_plug_dom"/>
</dbReference>
<accession>A0ABV3N527</accession>
<dbReference type="Pfam" id="PF00577">
    <property type="entry name" value="Usher"/>
    <property type="match status" value="1"/>
</dbReference>
<organism evidence="12 13">
    <name type="scientific">Erwinia papayae</name>
    <dbReference type="NCBI Taxonomy" id="206499"/>
    <lineage>
        <taxon>Bacteria</taxon>
        <taxon>Pseudomonadati</taxon>
        <taxon>Pseudomonadota</taxon>
        <taxon>Gammaproteobacteria</taxon>
        <taxon>Enterobacterales</taxon>
        <taxon>Erwiniaceae</taxon>
        <taxon>Erwinia</taxon>
    </lineage>
</organism>
<dbReference type="PANTHER" id="PTHR30451">
    <property type="entry name" value="OUTER MEMBRANE USHER PROTEIN"/>
    <property type="match status" value="1"/>
</dbReference>
<dbReference type="InterPro" id="IPR000015">
    <property type="entry name" value="Fimb_usher"/>
</dbReference>
<feature type="domain" description="PapC N-terminal" evidence="11">
    <location>
        <begin position="28"/>
        <end position="133"/>
    </location>
</feature>
<evidence type="ECO:0000256" key="8">
    <source>
        <dbReference type="ARBA" id="ARBA00023136"/>
    </source>
</evidence>
<dbReference type="Proteomes" id="UP001554567">
    <property type="component" value="Unassembled WGS sequence"/>
</dbReference>
<keyword evidence="8" id="KW-0472">Membrane</keyword>
<feature type="signal peptide" evidence="10">
    <location>
        <begin position="1"/>
        <end position="21"/>
    </location>
</feature>
<evidence type="ECO:0000313" key="13">
    <source>
        <dbReference type="Proteomes" id="UP001554567"/>
    </source>
</evidence>
<gene>
    <name evidence="12" type="ORF">ABW286_16995</name>
</gene>
<evidence type="ECO:0000313" key="12">
    <source>
        <dbReference type="EMBL" id="MEW5290853.1"/>
    </source>
</evidence>
<evidence type="ECO:0000256" key="1">
    <source>
        <dbReference type="ARBA" id="ARBA00004571"/>
    </source>
</evidence>
<keyword evidence="6" id="KW-0812">Transmembrane</keyword>
<keyword evidence="7 10" id="KW-0732">Signal</keyword>
<sequence length="715" mass="80158">MNIVPRLLASLLIDAALVSFAEGASQYILVNDIYRGQTELNFSKTNTPCLTAPLLQEWGIRQQEMQRLHFSSPAGCATARSLAGLKIRYYYDQQAQVFTLYIPPEITSPVTNGVATSRWDDGVNAAFLDYDLSYSHFTGGSYRRYPRQHSLDVTTTWGANLGPWRFRYQPVYSKDAYSDPVWHTENASAFRTIQPLRALLTLGDNSTTADMFDSISYRGFSLATDDRMLPDEMRPLSPWIRGFAHSQAQVKIRQYGTVIYQTTVPAGAFILKDIYPADATADIEMTIKESDGTETVRTIPYSAMPNLVHDGQWKFALSAGKYRPYYTLDQQEPFFSQLSLSYGLPDNLSLFGSVMAADIWQAGLFGVGKRLDRWGALSLDVSYSHATDPRRTGSDHGTMTRLRYTKAFSEWESSFSLTAQYYPDQRYRTFSEAVAQQTKYWWDWEDGVFVGEFDAEKKNKIAVSYTQNLAEEDNLYLTLASEALRGRNRRETSVEVGYSASWHKIDYAIYLAYNRPDDEKEESKITFSFSIPFQLFSSPRIKLNMENTLAKNGDAERKVGISGTALEDYSLSYNLSTSQQEGKGSSKNLTLDYQYNAGEVMAVYTRKKQTSTKYLGLTGSVMAHPGGVTFGQALGETPAIVEVEKTPGVGIINQYGTTTDSRGFAIISSLTPYRVNELSLDAFSLASGEELPDSEREVVPTAGAIMYSRFRAPTP</sequence>
<comment type="similarity">
    <text evidence="2">Belongs to the fimbrial export usher family.</text>
</comment>
<protein>
    <submittedName>
        <fullName evidence="12">Fimbria/pilus outer membrane usher protein</fullName>
    </submittedName>
</protein>
<evidence type="ECO:0000259" key="11">
    <source>
        <dbReference type="Pfam" id="PF13954"/>
    </source>
</evidence>